<keyword evidence="7" id="KW-0456">Lyase</keyword>
<evidence type="ECO:0000256" key="2">
    <source>
        <dbReference type="ARBA" id="ARBA00022670"/>
    </source>
</evidence>
<dbReference type="SUPFAM" id="SSF143081">
    <property type="entry name" value="BB1717-like"/>
    <property type="match status" value="1"/>
</dbReference>
<evidence type="ECO:0000313" key="11">
    <source>
        <dbReference type="Proteomes" id="UP000001116"/>
    </source>
</evidence>
<feature type="compositionally biased region" description="Low complexity" evidence="9">
    <location>
        <begin position="249"/>
        <end position="265"/>
    </location>
</feature>
<keyword evidence="2 8" id="KW-0645">Protease</keyword>
<dbReference type="InterPro" id="IPR036590">
    <property type="entry name" value="SRAP-like"/>
</dbReference>
<accession>A6W7B0</accession>
<dbReference type="EC" id="3.4.-.-" evidence="8"/>
<evidence type="ECO:0000313" key="10">
    <source>
        <dbReference type="EMBL" id="ABS02699.1"/>
    </source>
</evidence>
<organism evidence="10 11">
    <name type="scientific">Kineococcus radiotolerans (strain ATCC BAA-149 / DSM 14245 / SRS30216)</name>
    <dbReference type="NCBI Taxonomy" id="266940"/>
    <lineage>
        <taxon>Bacteria</taxon>
        <taxon>Bacillati</taxon>
        <taxon>Actinomycetota</taxon>
        <taxon>Actinomycetes</taxon>
        <taxon>Kineosporiales</taxon>
        <taxon>Kineosporiaceae</taxon>
        <taxon>Kineococcus</taxon>
    </lineage>
</organism>
<evidence type="ECO:0000256" key="3">
    <source>
        <dbReference type="ARBA" id="ARBA00022763"/>
    </source>
</evidence>
<dbReference type="GO" id="GO:0003697">
    <property type="term" value="F:single-stranded DNA binding"/>
    <property type="evidence" value="ECO:0007669"/>
    <property type="project" value="InterPro"/>
</dbReference>
<keyword evidence="4 8" id="KW-0378">Hydrolase</keyword>
<gene>
    <name evidence="10" type="ordered locus">Krad_1211</name>
</gene>
<dbReference type="Gene3D" id="3.90.1680.10">
    <property type="entry name" value="SOS response associated peptidase-like"/>
    <property type="match status" value="1"/>
</dbReference>
<evidence type="ECO:0000256" key="1">
    <source>
        <dbReference type="ARBA" id="ARBA00008136"/>
    </source>
</evidence>
<protein>
    <recommendedName>
        <fullName evidence="8">Abasic site processing protein</fullName>
        <ecNumber evidence="8">3.4.-.-</ecNumber>
    </recommendedName>
</protein>
<reference evidence="11" key="1">
    <citation type="journal article" date="2008" name="PLoS ONE">
        <title>Survival in nuclear waste, extreme resistance, and potential applications gleaned from the genome sequence of Kineococcus radiotolerans SRS30216.</title>
        <authorList>
            <person name="Bagwell C.E."/>
            <person name="Bhat S."/>
            <person name="Hawkins G.M."/>
            <person name="Smith B.W."/>
            <person name="Biswas T."/>
            <person name="Hoover T.R."/>
            <person name="Saunders E."/>
            <person name="Han C.S."/>
            <person name="Tsodikov O.V."/>
            <person name="Shimkets L.J."/>
        </authorList>
    </citation>
    <scope>NUCLEOTIDE SEQUENCE [LARGE SCALE GENOMIC DNA]</scope>
    <source>
        <strain evidence="11">ATCC BAA-149 / DSM 14245 / SRS30216</strain>
    </source>
</reference>
<keyword evidence="3" id="KW-0227">DNA damage</keyword>
<dbReference type="eggNOG" id="COG2135">
    <property type="taxonomic scope" value="Bacteria"/>
</dbReference>
<feature type="region of interest" description="Disordered" evidence="9">
    <location>
        <begin position="239"/>
        <end position="265"/>
    </location>
</feature>
<dbReference type="AlphaFoldDB" id="A6W7B0"/>
<name>A6W7B0_KINRD</name>
<evidence type="ECO:0000256" key="6">
    <source>
        <dbReference type="ARBA" id="ARBA00023125"/>
    </source>
</evidence>
<dbReference type="STRING" id="266940.Krad_1211"/>
<dbReference type="GO" id="GO:0016829">
    <property type="term" value="F:lyase activity"/>
    <property type="evidence" value="ECO:0007669"/>
    <property type="project" value="UniProtKB-KW"/>
</dbReference>
<proteinExistence type="inferred from homology"/>
<sequence length="265" mass="27306">MPPPGGRVAPVPSRYALRRDVDELAVEFEVDDNTLAAAPAGTGAPGALPADVVPATTAPVVLERFRKDEEDAPPTRSLRALRWGLVPARAQDASGGARTAEVRAETLLEDPATAEAALLRRCLVPADAWYGSGAGATADGGPGGQDVAVEPADGSVLALAGVYDFWKDPARAPGDPARWLVSFAVVTTAAGAGPEPRPGRVPLVVPRDLRDAWLDPSLDDADDVRSLLAAVPDDLLRSGALRVRPVPPADRGGAPDPGAGEPPRA</sequence>
<dbReference type="Proteomes" id="UP000001116">
    <property type="component" value="Chromosome"/>
</dbReference>
<dbReference type="GO" id="GO:0008233">
    <property type="term" value="F:peptidase activity"/>
    <property type="evidence" value="ECO:0007669"/>
    <property type="project" value="UniProtKB-KW"/>
</dbReference>
<evidence type="ECO:0000256" key="9">
    <source>
        <dbReference type="SAM" id="MobiDB-lite"/>
    </source>
</evidence>
<dbReference type="HOGENOM" id="CLU_035990_6_2_11"/>
<keyword evidence="5" id="KW-0190">Covalent protein-DNA linkage</keyword>
<dbReference type="PANTHER" id="PTHR13604">
    <property type="entry name" value="DC12-RELATED"/>
    <property type="match status" value="1"/>
</dbReference>
<dbReference type="PANTHER" id="PTHR13604:SF0">
    <property type="entry name" value="ABASIC SITE PROCESSING PROTEIN HMCES"/>
    <property type="match status" value="1"/>
</dbReference>
<keyword evidence="6" id="KW-0238">DNA-binding</keyword>
<keyword evidence="11" id="KW-1185">Reference proteome</keyword>
<evidence type="ECO:0000256" key="4">
    <source>
        <dbReference type="ARBA" id="ARBA00022801"/>
    </source>
</evidence>
<comment type="similarity">
    <text evidence="1 8">Belongs to the SOS response-associated peptidase family.</text>
</comment>
<dbReference type="EMBL" id="CP000750">
    <property type="protein sequence ID" value="ABS02699.1"/>
    <property type="molecule type" value="Genomic_DNA"/>
</dbReference>
<dbReference type="GO" id="GO:0006508">
    <property type="term" value="P:proteolysis"/>
    <property type="evidence" value="ECO:0007669"/>
    <property type="project" value="UniProtKB-KW"/>
</dbReference>
<evidence type="ECO:0000256" key="5">
    <source>
        <dbReference type="ARBA" id="ARBA00023124"/>
    </source>
</evidence>
<evidence type="ECO:0000256" key="8">
    <source>
        <dbReference type="RuleBase" id="RU364100"/>
    </source>
</evidence>
<dbReference type="GO" id="GO:0106300">
    <property type="term" value="P:protein-DNA covalent cross-linking repair"/>
    <property type="evidence" value="ECO:0007669"/>
    <property type="project" value="InterPro"/>
</dbReference>
<evidence type="ECO:0000256" key="7">
    <source>
        <dbReference type="ARBA" id="ARBA00023239"/>
    </source>
</evidence>
<dbReference type="InterPro" id="IPR003738">
    <property type="entry name" value="SRAP"/>
</dbReference>
<dbReference type="Pfam" id="PF02586">
    <property type="entry name" value="SRAP"/>
    <property type="match status" value="1"/>
</dbReference>
<dbReference type="KEGG" id="kra:Krad_1211"/>